<dbReference type="Proteomes" id="UP000184476">
    <property type="component" value="Unassembled WGS sequence"/>
</dbReference>
<feature type="domain" description="DUF1540" evidence="1">
    <location>
        <begin position="5"/>
        <end position="47"/>
    </location>
</feature>
<evidence type="ECO:0000259" key="1">
    <source>
        <dbReference type="Pfam" id="PF07561"/>
    </source>
</evidence>
<keyword evidence="3" id="KW-1185">Reference proteome</keyword>
<dbReference type="Pfam" id="PF07561">
    <property type="entry name" value="DUF1540"/>
    <property type="match status" value="1"/>
</dbReference>
<dbReference type="EMBL" id="FQVL01000002">
    <property type="protein sequence ID" value="SHE70451.1"/>
    <property type="molecule type" value="Genomic_DNA"/>
</dbReference>
<accession>A0A1M4VMZ9</accession>
<gene>
    <name evidence="2" type="ORF">SAMN05444392_102447</name>
</gene>
<dbReference type="OrthoDB" id="1681234at2"/>
<name>A0A1M4VMZ9_9BACL</name>
<dbReference type="InterPro" id="IPR011437">
    <property type="entry name" value="DUF1540"/>
</dbReference>
<dbReference type="STRING" id="112248.SAMN05444392_102447"/>
<dbReference type="RefSeq" id="WP_073154016.1">
    <property type="nucleotide sequence ID" value="NZ_FQVL01000002.1"/>
</dbReference>
<proteinExistence type="predicted"/>
<organism evidence="2 3">
    <name type="scientific">Seinonella peptonophila</name>
    <dbReference type="NCBI Taxonomy" id="112248"/>
    <lineage>
        <taxon>Bacteria</taxon>
        <taxon>Bacillati</taxon>
        <taxon>Bacillota</taxon>
        <taxon>Bacilli</taxon>
        <taxon>Bacillales</taxon>
        <taxon>Thermoactinomycetaceae</taxon>
        <taxon>Seinonella</taxon>
    </lineage>
</organism>
<protein>
    <recommendedName>
        <fullName evidence="1">DUF1540 domain-containing protein</fullName>
    </recommendedName>
</protein>
<dbReference type="AlphaFoldDB" id="A0A1M4VMZ9"/>
<evidence type="ECO:0000313" key="2">
    <source>
        <dbReference type="EMBL" id="SHE70451.1"/>
    </source>
</evidence>
<evidence type="ECO:0000313" key="3">
    <source>
        <dbReference type="Proteomes" id="UP000184476"/>
    </source>
</evidence>
<reference evidence="2 3" key="1">
    <citation type="submission" date="2016-11" db="EMBL/GenBank/DDBJ databases">
        <authorList>
            <person name="Jaros S."/>
            <person name="Januszkiewicz K."/>
            <person name="Wedrychowicz H."/>
        </authorList>
    </citation>
    <scope>NUCLEOTIDE SEQUENCE [LARGE SCALE GENOMIC DNA]</scope>
    <source>
        <strain evidence="2 3">DSM 44666</strain>
    </source>
</reference>
<sequence length="50" mass="5770">MPKDVLCEVNNCTYWDQGNLCKANEIYVVSHTGKEADQSKETDCKTFRKK</sequence>